<name>A0AA47N8D2_MERPO</name>
<proteinExistence type="predicted"/>
<dbReference type="EMBL" id="JAOPHQ010000845">
    <property type="protein sequence ID" value="KAK0153437.1"/>
    <property type="molecule type" value="Genomic_DNA"/>
</dbReference>
<dbReference type="GO" id="GO:0003676">
    <property type="term" value="F:nucleic acid binding"/>
    <property type="evidence" value="ECO:0007669"/>
    <property type="project" value="InterPro"/>
</dbReference>
<dbReference type="AlphaFoldDB" id="A0AA47N8D2"/>
<dbReference type="Gene3D" id="3.30.420.10">
    <property type="entry name" value="Ribonuclease H-like superfamily/Ribonuclease H"/>
    <property type="match status" value="1"/>
</dbReference>
<gene>
    <name evidence="1" type="ORF">N1851_004874</name>
</gene>
<dbReference type="Proteomes" id="UP001174136">
    <property type="component" value="Unassembled WGS sequence"/>
</dbReference>
<dbReference type="InterPro" id="IPR036397">
    <property type="entry name" value="RNaseH_sf"/>
</dbReference>
<accession>A0AA47N8D2</accession>
<keyword evidence="2" id="KW-1185">Reference proteome</keyword>
<organism evidence="1 2">
    <name type="scientific">Merluccius polli</name>
    <name type="common">Benguela hake</name>
    <name type="synonym">Merluccius cadenati</name>
    <dbReference type="NCBI Taxonomy" id="89951"/>
    <lineage>
        <taxon>Eukaryota</taxon>
        <taxon>Metazoa</taxon>
        <taxon>Chordata</taxon>
        <taxon>Craniata</taxon>
        <taxon>Vertebrata</taxon>
        <taxon>Euteleostomi</taxon>
        <taxon>Actinopterygii</taxon>
        <taxon>Neopterygii</taxon>
        <taxon>Teleostei</taxon>
        <taxon>Neoteleostei</taxon>
        <taxon>Acanthomorphata</taxon>
        <taxon>Zeiogadaria</taxon>
        <taxon>Gadariae</taxon>
        <taxon>Gadiformes</taxon>
        <taxon>Gadoidei</taxon>
        <taxon>Merlucciidae</taxon>
        <taxon>Merluccius</taxon>
    </lineage>
</organism>
<evidence type="ECO:0000313" key="2">
    <source>
        <dbReference type="Proteomes" id="UP001174136"/>
    </source>
</evidence>
<reference evidence="1" key="1">
    <citation type="journal article" date="2023" name="Front. Mar. Sci.">
        <title>A new Merluccius polli reference genome to investigate the effects of global change in West African waters.</title>
        <authorList>
            <person name="Mateo J.L."/>
            <person name="Blanco-Fernandez C."/>
            <person name="Garcia-Vazquez E."/>
            <person name="Machado-Schiaffino G."/>
        </authorList>
    </citation>
    <scope>NUCLEOTIDE SEQUENCE</scope>
    <source>
        <strain evidence="1">C29</strain>
        <tissue evidence="1">Fin</tissue>
    </source>
</reference>
<sequence>MRRYLQPTQVVQVVLEELDYLCYLVWHIHTCVSRAGGDTRRPAVTQGELDRVVEGHQHNSRTGICSFVREGTGGALPEPYKMTSSRLLVYLCLTKLSETDSCLTSSSGTCAHCPAPCSSIAIRERTPSVKRTLASYESRFTLSTCDRRERVWRRRGERNAACNIIQHDRFGGGSVMVWGGISLEGHTDLHVIANGTLTPVRYRDEIPIE</sequence>
<protein>
    <submittedName>
        <fullName evidence="1">Uncharacterized protein</fullName>
    </submittedName>
</protein>
<evidence type="ECO:0000313" key="1">
    <source>
        <dbReference type="EMBL" id="KAK0153437.1"/>
    </source>
</evidence>
<comment type="caution">
    <text evidence="1">The sequence shown here is derived from an EMBL/GenBank/DDBJ whole genome shotgun (WGS) entry which is preliminary data.</text>
</comment>